<dbReference type="EMBL" id="CP006933">
    <property type="protein sequence ID" value="AIS31120.1"/>
    <property type="molecule type" value="Genomic_DNA"/>
</dbReference>
<evidence type="ECO:0000313" key="2">
    <source>
        <dbReference type="EMBL" id="AIS31120.1"/>
    </source>
</evidence>
<feature type="transmembrane region" description="Helical" evidence="1">
    <location>
        <begin position="53"/>
        <end position="74"/>
    </location>
</feature>
<feature type="transmembrane region" description="Helical" evidence="1">
    <location>
        <begin position="7"/>
        <end position="24"/>
    </location>
</feature>
<feature type="transmembrane region" description="Helical" evidence="1">
    <location>
        <begin position="138"/>
        <end position="156"/>
    </location>
</feature>
<reference evidence="2" key="1">
    <citation type="submission" date="2013-12" db="EMBL/GenBank/DDBJ databases">
        <title>The complete genome sequence of Methanobacterium sp. BRM9.</title>
        <authorList>
            <consortium name="Pastoral Greenhouse Gas Research Consortium"/>
            <person name="Kelly W.J."/>
            <person name="Leahy S.C."/>
            <person name="Perry R."/>
            <person name="Li D."/>
            <person name="Altermann E."/>
            <person name="Lambie S.C."/>
            <person name="Attwood G.T."/>
        </authorList>
    </citation>
    <scope>NUCLEOTIDE SEQUENCE [LARGE SCALE GENOMIC DNA]</scope>
    <source>
        <strain evidence="2">BRM9</strain>
    </source>
</reference>
<organism evidence="2 4">
    <name type="scientific">Methanobacterium formicicum</name>
    <dbReference type="NCBI Taxonomy" id="2162"/>
    <lineage>
        <taxon>Archaea</taxon>
        <taxon>Methanobacteriati</taxon>
        <taxon>Methanobacteriota</taxon>
        <taxon>Methanomada group</taxon>
        <taxon>Methanobacteria</taxon>
        <taxon>Methanobacteriales</taxon>
        <taxon>Methanobacteriaceae</taxon>
        <taxon>Methanobacterium</taxon>
    </lineage>
</organism>
<feature type="transmembrane region" description="Helical" evidence="1">
    <location>
        <begin position="223"/>
        <end position="240"/>
    </location>
</feature>
<proteinExistence type="predicted"/>
<gene>
    <name evidence="2" type="ORF">BRM9_0293</name>
    <name evidence="3" type="ORF">MB9_2099</name>
</gene>
<dbReference type="OrthoDB" id="71373at2157"/>
<keyword evidence="1" id="KW-1133">Transmembrane helix</keyword>
<accession>A0A089ZE48</accession>
<evidence type="ECO:0000256" key="1">
    <source>
        <dbReference type="SAM" id="Phobius"/>
    </source>
</evidence>
<dbReference type="GeneID" id="26740331"/>
<dbReference type="Proteomes" id="UP000062768">
    <property type="component" value="Chromosome I"/>
</dbReference>
<name>A0A089ZE48_METFO</name>
<evidence type="ECO:0000313" key="5">
    <source>
        <dbReference type="Proteomes" id="UP000062768"/>
    </source>
</evidence>
<dbReference type="PATRIC" id="fig|2162.10.peg.2171"/>
<keyword evidence="5" id="KW-1185">Reference proteome</keyword>
<sequence>MKNYKGLKYLAIFNVLLGLFSVVLVQNAMGPIIMFVGIIIFTFIMFRGKNQDITAGIILVVASALMFILEYFLIPPQNTVFYILLLTMSSGIILTFYYSLKPQNPPSKQVKVLSWTGSFVFAVSLFILMGIIFNNLTLSLIMGMATIIMLVTAWLIRRSIPHDDTSSDELNEGFTTENPEKYWLKYEVGGFPKPVRWQGWLCMVILFSSPFVVIIFTRNVETAMVIVLTIIAAVMVVIMLKSNYRQIMREYREDLKK</sequence>
<feature type="transmembrane region" description="Helical" evidence="1">
    <location>
        <begin position="112"/>
        <end position="132"/>
    </location>
</feature>
<keyword evidence="1" id="KW-0472">Membrane</keyword>
<dbReference type="AlphaFoldDB" id="A0A089ZE48"/>
<dbReference type="EMBL" id="LN734822">
    <property type="protein sequence ID" value="CEL25718.1"/>
    <property type="molecule type" value="Genomic_DNA"/>
</dbReference>
<dbReference type="KEGG" id="mfc:BRM9_0293"/>
<evidence type="ECO:0000313" key="3">
    <source>
        <dbReference type="EMBL" id="CEL25718.1"/>
    </source>
</evidence>
<dbReference type="Proteomes" id="UP000029661">
    <property type="component" value="Chromosome"/>
</dbReference>
<feature type="transmembrane region" description="Helical" evidence="1">
    <location>
        <begin position="80"/>
        <end position="100"/>
    </location>
</feature>
<protein>
    <submittedName>
        <fullName evidence="2">Uncharacterized protein</fullName>
    </submittedName>
</protein>
<reference evidence="3" key="2">
    <citation type="submission" date="2014-09" db="EMBL/GenBank/DDBJ databases">
        <authorList>
            <person name="Bishop-Lilly K.A."/>
            <person name="Broomall S.M."/>
            <person name="Chain P.S."/>
            <person name="Chertkov O."/>
            <person name="Coyne S.R."/>
            <person name="Daligault H.E."/>
            <person name="Davenport K.W."/>
            <person name="Erkkila T."/>
            <person name="Frey K.G."/>
            <person name="Gibbons H.S."/>
            <person name="Gu W."/>
            <person name="Jaissle J."/>
            <person name="Johnson S.L."/>
            <person name="Koroleva G.I."/>
            <person name="Ladner J.T."/>
            <person name="Lo C.-C."/>
            <person name="Minogue T.D."/>
            <person name="Munk C."/>
            <person name="Palacios G.F."/>
            <person name="Redden C.L."/>
            <person name="Rosenzweig C.N."/>
            <person name="Scholz M.B."/>
            <person name="Teshima H."/>
            <person name="Xu Y."/>
        </authorList>
    </citation>
    <scope>NUCLEOTIDE SEQUENCE</scope>
    <source>
        <strain evidence="3">Mb9</strain>
    </source>
</reference>
<feature type="transmembrane region" description="Helical" evidence="1">
    <location>
        <begin position="200"/>
        <end position="217"/>
    </location>
</feature>
<keyword evidence="1" id="KW-0812">Transmembrane</keyword>
<feature type="transmembrane region" description="Helical" evidence="1">
    <location>
        <begin position="30"/>
        <end position="46"/>
    </location>
</feature>
<evidence type="ECO:0000313" key="4">
    <source>
        <dbReference type="Proteomes" id="UP000029661"/>
    </source>
</evidence>
<dbReference type="RefSeq" id="WP_048084526.1">
    <property type="nucleotide sequence ID" value="NZ_CP006933.1"/>
</dbReference>